<accession>A0A3D8R5J9</accession>
<dbReference type="Gene3D" id="3.40.50.720">
    <property type="entry name" value="NAD(P)-binding Rossmann-like Domain"/>
    <property type="match status" value="2"/>
</dbReference>
<evidence type="ECO:0000313" key="7">
    <source>
        <dbReference type="Proteomes" id="UP000256645"/>
    </source>
</evidence>
<gene>
    <name evidence="6" type="ORF">BP6252_08250</name>
</gene>
<dbReference type="Proteomes" id="UP000256645">
    <property type="component" value="Unassembled WGS sequence"/>
</dbReference>
<reference evidence="6 7" key="1">
    <citation type="journal article" date="2018" name="IMA Fungus">
        <title>IMA Genome-F 9: Draft genome sequence of Annulohypoxylon stygium, Aspergillus mulundensis, Berkeleyomyces basicola (syn. Thielaviopsis basicola), Ceratocystis smalleyi, two Cercospora beticola strains, Coleophoma cylindrospora, Fusarium fracticaudum, Phialophora cf. hyalina, and Morchella septimelata.</title>
        <authorList>
            <person name="Wingfield B.D."/>
            <person name="Bills G.F."/>
            <person name="Dong Y."/>
            <person name="Huang W."/>
            <person name="Nel W.J."/>
            <person name="Swalarsk-Parry B.S."/>
            <person name="Vaghefi N."/>
            <person name="Wilken P.M."/>
            <person name="An Z."/>
            <person name="de Beer Z.W."/>
            <person name="De Vos L."/>
            <person name="Chen L."/>
            <person name="Duong T.A."/>
            <person name="Gao Y."/>
            <person name="Hammerbacher A."/>
            <person name="Kikkert J.R."/>
            <person name="Li Y."/>
            <person name="Li H."/>
            <person name="Li K."/>
            <person name="Li Q."/>
            <person name="Liu X."/>
            <person name="Ma X."/>
            <person name="Naidoo K."/>
            <person name="Pethybridge S.J."/>
            <person name="Sun J."/>
            <person name="Steenkamp E.T."/>
            <person name="van der Nest M.A."/>
            <person name="van Wyk S."/>
            <person name="Wingfield M.J."/>
            <person name="Xiong C."/>
            <person name="Yue Q."/>
            <person name="Zhang X."/>
        </authorList>
    </citation>
    <scope>NUCLEOTIDE SEQUENCE [LARGE SCALE GENOMIC DNA]</scope>
    <source>
        <strain evidence="6 7">BP6252</strain>
    </source>
</reference>
<dbReference type="PRINTS" id="PR00080">
    <property type="entry name" value="SDRFAMILY"/>
</dbReference>
<evidence type="ECO:0000256" key="5">
    <source>
        <dbReference type="RuleBase" id="RU000363"/>
    </source>
</evidence>
<dbReference type="AlphaFoldDB" id="A0A3D8R5J9"/>
<dbReference type="SUPFAM" id="SSF51735">
    <property type="entry name" value="NAD(P)-binding Rossmann-fold domains"/>
    <property type="match status" value="1"/>
</dbReference>
<evidence type="ECO:0000256" key="1">
    <source>
        <dbReference type="ARBA" id="ARBA00006484"/>
    </source>
</evidence>
<evidence type="ECO:0000256" key="2">
    <source>
        <dbReference type="ARBA" id="ARBA00023002"/>
    </source>
</evidence>
<keyword evidence="4" id="KW-0443">Lipid metabolism</keyword>
<dbReference type="EMBL" id="PDLM01000009">
    <property type="protein sequence ID" value="RDW69230.1"/>
    <property type="molecule type" value="Genomic_DNA"/>
</dbReference>
<dbReference type="InterPro" id="IPR036291">
    <property type="entry name" value="NAD(P)-bd_dom_sf"/>
</dbReference>
<dbReference type="GO" id="GO:0016491">
    <property type="term" value="F:oxidoreductase activity"/>
    <property type="evidence" value="ECO:0007669"/>
    <property type="project" value="UniProtKB-KW"/>
</dbReference>
<protein>
    <submittedName>
        <fullName evidence="6">Uncharacterized protein</fullName>
    </submittedName>
</protein>
<keyword evidence="2" id="KW-0560">Oxidoreductase</keyword>
<dbReference type="STRING" id="1849047.A0A3D8R5J9"/>
<evidence type="ECO:0000256" key="4">
    <source>
        <dbReference type="ARBA" id="ARBA00023098"/>
    </source>
</evidence>
<comment type="caution">
    <text evidence="6">The sequence shown here is derived from an EMBL/GenBank/DDBJ whole genome shotgun (WGS) entry which is preliminary data.</text>
</comment>
<dbReference type="Pfam" id="PF13561">
    <property type="entry name" value="adh_short_C2"/>
    <property type="match status" value="1"/>
</dbReference>
<comment type="similarity">
    <text evidence="1 5">Belongs to the short-chain dehydrogenases/reductases (SDR) family.</text>
</comment>
<sequence>MARLASKIAIITGAASGIGRQIALEFHRQGAVVICADRNDLSRNDLEAERELPTHVLIRKQGGRAEFVPTDVTQPDDVAGVVDFAVREFGRLDIMVNNAGILAEAATSVSQAIWDFSLDIWEKDLAVNATGVFLGSGYAASKHACLGVTKVAAQDCAPYRVHVNALCPGFTDTAFISSMGPEFLEAIAKEHPFRGLGKPEDIAKAAVFLASEDNTWITGVALPVDGGFTIK</sequence>
<dbReference type="PANTHER" id="PTHR43180:SF28">
    <property type="entry name" value="NAD(P)-BINDING ROSSMANN-FOLD SUPERFAMILY PROTEIN"/>
    <property type="match status" value="1"/>
</dbReference>
<dbReference type="Pfam" id="PF00106">
    <property type="entry name" value="adh_short"/>
    <property type="match status" value="1"/>
</dbReference>
<evidence type="ECO:0000313" key="6">
    <source>
        <dbReference type="EMBL" id="RDW69230.1"/>
    </source>
</evidence>
<organism evidence="6 7">
    <name type="scientific">Coleophoma cylindrospora</name>
    <dbReference type="NCBI Taxonomy" id="1849047"/>
    <lineage>
        <taxon>Eukaryota</taxon>
        <taxon>Fungi</taxon>
        <taxon>Dikarya</taxon>
        <taxon>Ascomycota</taxon>
        <taxon>Pezizomycotina</taxon>
        <taxon>Leotiomycetes</taxon>
        <taxon>Helotiales</taxon>
        <taxon>Dermateaceae</taxon>
        <taxon>Coleophoma</taxon>
    </lineage>
</organism>
<dbReference type="OrthoDB" id="417891at2759"/>
<evidence type="ECO:0000256" key="3">
    <source>
        <dbReference type="ARBA" id="ARBA00023027"/>
    </source>
</evidence>
<dbReference type="InterPro" id="IPR002347">
    <property type="entry name" value="SDR_fam"/>
</dbReference>
<dbReference type="PANTHER" id="PTHR43180">
    <property type="entry name" value="3-OXOACYL-(ACYL-CARRIER-PROTEIN) REDUCTASE (AFU_ORTHOLOGUE AFUA_6G11210)"/>
    <property type="match status" value="1"/>
</dbReference>
<keyword evidence="7" id="KW-1185">Reference proteome</keyword>
<dbReference type="CDD" id="cd05233">
    <property type="entry name" value="SDR_c"/>
    <property type="match status" value="1"/>
</dbReference>
<proteinExistence type="inferred from homology"/>
<dbReference type="PRINTS" id="PR00081">
    <property type="entry name" value="GDHRDH"/>
</dbReference>
<dbReference type="GO" id="GO:0006629">
    <property type="term" value="P:lipid metabolic process"/>
    <property type="evidence" value="ECO:0007669"/>
    <property type="project" value="UniProtKB-KW"/>
</dbReference>
<name>A0A3D8R5J9_9HELO</name>
<keyword evidence="3" id="KW-0520">NAD</keyword>